<protein>
    <submittedName>
        <fullName evidence="1">Antirestriction protein</fullName>
    </submittedName>
</protein>
<organism evidence="1">
    <name type="scientific">Siphoviridae sp. ct5jB2</name>
    <dbReference type="NCBI Taxonomy" id="2825337"/>
    <lineage>
        <taxon>Viruses</taxon>
        <taxon>Duplodnaviria</taxon>
        <taxon>Heunggongvirae</taxon>
        <taxon>Uroviricota</taxon>
        <taxon>Caudoviricetes</taxon>
    </lineage>
</organism>
<dbReference type="Gene3D" id="3.10.20.480">
    <property type="entry name" value="Antirestriction protein ArdA, domain 1"/>
    <property type="match status" value="1"/>
</dbReference>
<accession>A0A8S5TT97</accession>
<sequence length="166" mass="19215">MLKIFISNLREYNNGKIIGEWVSLPCEGLEEVLDKISNNGNDELFISDYETDISGLKVSEYDNILELNTIAEEIEGMYDDEIIALQAYLEEYNMEQALEEVRQGNYRIYYDCDNMEDVAYQVVNDCGLLDGVPEEVKIYFDYEAYGRDLDINGTFIQVDDAFVELF</sequence>
<proteinExistence type="predicted"/>
<dbReference type="InterPro" id="IPR041895">
    <property type="entry name" value="ArdA_dom1"/>
</dbReference>
<reference evidence="1" key="1">
    <citation type="journal article" date="2021" name="Proc. Natl. Acad. Sci. U.S.A.">
        <title>A Catalog of Tens of Thousands of Viruses from Human Metagenomes Reveals Hidden Associations with Chronic Diseases.</title>
        <authorList>
            <person name="Tisza M.J."/>
            <person name="Buck C.B."/>
        </authorList>
    </citation>
    <scope>NUCLEOTIDE SEQUENCE</scope>
    <source>
        <strain evidence="1">Ct5jB2</strain>
    </source>
</reference>
<dbReference type="InterPro" id="IPR041893">
    <property type="entry name" value="ArdA_dom3"/>
</dbReference>
<dbReference type="InterPro" id="IPR009899">
    <property type="entry name" value="ArdA"/>
</dbReference>
<dbReference type="EMBL" id="BK015927">
    <property type="protein sequence ID" value="DAF85436.1"/>
    <property type="molecule type" value="Genomic_DNA"/>
</dbReference>
<evidence type="ECO:0000313" key="1">
    <source>
        <dbReference type="EMBL" id="DAF85436.1"/>
    </source>
</evidence>
<dbReference type="Gene3D" id="1.10.10.1190">
    <property type="entry name" value="Antirestriction protein ArdA, domain 3"/>
    <property type="match status" value="1"/>
</dbReference>
<name>A0A8S5TT97_9CAUD</name>
<dbReference type="Pfam" id="PF07275">
    <property type="entry name" value="ArdA"/>
    <property type="match status" value="1"/>
</dbReference>